<gene>
    <name evidence="2" type="ORF">CJ030_MR8G016434</name>
</gene>
<accession>A0A6A1UV34</accession>
<proteinExistence type="predicted"/>
<dbReference type="PANTHER" id="PTHR33257:SF6">
    <property type="entry name" value="OXYSTEROL-BINDING 4B-LIKE PROTEIN"/>
    <property type="match status" value="1"/>
</dbReference>
<keyword evidence="1" id="KW-0472">Membrane</keyword>
<dbReference type="OrthoDB" id="1684445at2759"/>
<dbReference type="EMBL" id="RXIC02000026">
    <property type="protein sequence ID" value="KAB1204255.1"/>
    <property type="molecule type" value="Genomic_DNA"/>
</dbReference>
<dbReference type="PANTHER" id="PTHR33257">
    <property type="entry name" value="OS05G0165500 PROTEIN"/>
    <property type="match status" value="1"/>
</dbReference>
<evidence type="ECO:0000256" key="1">
    <source>
        <dbReference type="SAM" id="Phobius"/>
    </source>
</evidence>
<name>A0A6A1UV34_9ROSI</name>
<evidence type="ECO:0000313" key="3">
    <source>
        <dbReference type="Proteomes" id="UP000516437"/>
    </source>
</evidence>
<protein>
    <submittedName>
        <fullName evidence="2">Uncharacterized protein</fullName>
    </submittedName>
</protein>
<reference evidence="2 3" key="1">
    <citation type="journal article" date="2019" name="Plant Biotechnol. J.">
        <title>The red bayberry genome and genetic basis of sex determination.</title>
        <authorList>
            <person name="Jia H.M."/>
            <person name="Jia H.J."/>
            <person name="Cai Q.L."/>
            <person name="Wang Y."/>
            <person name="Zhao H.B."/>
            <person name="Yang W.F."/>
            <person name="Wang G.Y."/>
            <person name="Li Y.H."/>
            <person name="Zhan D.L."/>
            <person name="Shen Y.T."/>
            <person name="Niu Q.F."/>
            <person name="Chang L."/>
            <person name="Qiu J."/>
            <person name="Zhao L."/>
            <person name="Xie H.B."/>
            <person name="Fu W.Y."/>
            <person name="Jin J."/>
            <person name="Li X.W."/>
            <person name="Jiao Y."/>
            <person name="Zhou C.C."/>
            <person name="Tu T."/>
            <person name="Chai C.Y."/>
            <person name="Gao J.L."/>
            <person name="Fan L.J."/>
            <person name="van de Weg E."/>
            <person name="Wang J.Y."/>
            <person name="Gao Z.S."/>
        </authorList>
    </citation>
    <scope>NUCLEOTIDE SEQUENCE [LARGE SCALE GENOMIC DNA]</scope>
    <source>
        <tissue evidence="2">Leaves</tissue>
    </source>
</reference>
<sequence length="202" mass="23030">MDHQRCRGADQKRPSLLQGDEFFHKMLSRNSSVGCSSRIYYRCPEGVPFQWEMQPGTPKHPQKEDVMPPLSPPPAVLSLGLPKPCIEQPKAQTWPRLRFWNKTRKAKKERMSRQGLGEINTTGLARASLKYPSFVAPTVNLGHHQEFQALRPPLCLFPMVLHCSHHDHGVLTGIHFVGLLVAVLGILIRFWFRFQGEFDNIA</sequence>
<dbReference type="Proteomes" id="UP000516437">
    <property type="component" value="Chromosome 8"/>
</dbReference>
<keyword evidence="1" id="KW-0812">Transmembrane</keyword>
<keyword evidence="3" id="KW-1185">Reference proteome</keyword>
<keyword evidence="1" id="KW-1133">Transmembrane helix</keyword>
<organism evidence="2 3">
    <name type="scientific">Morella rubra</name>
    <name type="common">Chinese bayberry</name>
    <dbReference type="NCBI Taxonomy" id="262757"/>
    <lineage>
        <taxon>Eukaryota</taxon>
        <taxon>Viridiplantae</taxon>
        <taxon>Streptophyta</taxon>
        <taxon>Embryophyta</taxon>
        <taxon>Tracheophyta</taxon>
        <taxon>Spermatophyta</taxon>
        <taxon>Magnoliopsida</taxon>
        <taxon>eudicotyledons</taxon>
        <taxon>Gunneridae</taxon>
        <taxon>Pentapetalae</taxon>
        <taxon>rosids</taxon>
        <taxon>fabids</taxon>
        <taxon>Fagales</taxon>
        <taxon>Myricaceae</taxon>
        <taxon>Morella</taxon>
    </lineage>
</organism>
<comment type="caution">
    <text evidence="2">The sequence shown here is derived from an EMBL/GenBank/DDBJ whole genome shotgun (WGS) entry which is preliminary data.</text>
</comment>
<dbReference type="AlphaFoldDB" id="A0A6A1UV34"/>
<evidence type="ECO:0000313" key="2">
    <source>
        <dbReference type="EMBL" id="KAB1204255.1"/>
    </source>
</evidence>
<feature type="transmembrane region" description="Helical" evidence="1">
    <location>
        <begin position="170"/>
        <end position="192"/>
    </location>
</feature>